<dbReference type="Pfam" id="PF00615">
    <property type="entry name" value="RGS"/>
    <property type="match status" value="1"/>
</dbReference>
<dbReference type="GO" id="GO:0008277">
    <property type="term" value="P:regulation of G protein-coupled receptor signaling pathway"/>
    <property type="evidence" value="ECO:0007669"/>
    <property type="project" value="InterPro"/>
</dbReference>
<dbReference type="PROSITE" id="PS50132">
    <property type="entry name" value="RGS"/>
    <property type="match status" value="1"/>
</dbReference>
<dbReference type="Gene3D" id="1.10.1240.60">
    <property type="match status" value="1"/>
</dbReference>
<dbReference type="GO" id="GO:0009968">
    <property type="term" value="P:negative regulation of signal transduction"/>
    <property type="evidence" value="ECO:0007669"/>
    <property type="project" value="UniProtKB-KW"/>
</dbReference>
<protein>
    <submittedName>
        <fullName evidence="4">Regulator of G protein signaling 7</fullName>
    </submittedName>
</protein>
<dbReference type="GO" id="GO:0043005">
    <property type="term" value="C:neuron projection"/>
    <property type="evidence" value="ECO:0007669"/>
    <property type="project" value="TreeGrafter"/>
</dbReference>
<evidence type="ECO:0000259" key="2">
    <source>
        <dbReference type="PROSITE" id="PS50132"/>
    </source>
</evidence>
<dbReference type="Proteomes" id="UP000694565">
    <property type="component" value="Unplaced"/>
</dbReference>
<dbReference type="PANTHER" id="PTHR45746">
    <property type="entry name" value="LP21163P"/>
    <property type="match status" value="1"/>
</dbReference>
<dbReference type="InterPro" id="IPR047017">
    <property type="entry name" value="RGS6/7/9/11_DHEX_sf"/>
</dbReference>
<organism evidence="4 5">
    <name type="scientific">Cyclopterus lumpus</name>
    <name type="common">Lumpsucker</name>
    <dbReference type="NCBI Taxonomy" id="8103"/>
    <lineage>
        <taxon>Eukaryota</taxon>
        <taxon>Metazoa</taxon>
        <taxon>Chordata</taxon>
        <taxon>Craniata</taxon>
        <taxon>Vertebrata</taxon>
        <taxon>Euteleostomi</taxon>
        <taxon>Actinopterygii</taxon>
        <taxon>Neopterygii</taxon>
        <taxon>Teleostei</taxon>
        <taxon>Neoteleostei</taxon>
        <taxon>Acanthomorphata</taxon>
        <taxon>Eupercaria</taxon>
        <taxon>Perciformes</taxon>
        <taxon>Cottioidei</taxon>
        <taxon>Cottales</taxon>
        <taxon>Cyclopteridae</taxon>
        <taxon>Cyclopterus</taxon>
    </lineage>
</organism>
<dbReference type="PROSITE" id="PS50186">
    <property type="entry name" value="DEP"/>
    <property type="match status" value="1"/>
</dbReference>
<reference evidence="4" key="1">
    <citation type="submission" date="2025-08" db="UniProtKB">
        <authorList>
            <consortium name="Ensembl"/>
        </authorList>
    </citation>
    <scope>IDENTIFICATION</scope>
</reference>
<dbReference type="FunFam" id="1.10.10.10:FF:000162">
    <property type="entry name" value="Regulator of G-protein signaling 6"/>
    <property type="match status" value="1"/>
</dbReference>
<evidence type="ECO:0000313" key="5">
    <source>
        <dbReference type="Proteomes" id="UP000694565"/>
    </source>
</evidence>
<proteinExistence type="predicted"/>
<dbReference type="InterPro" id="IPR016137">
    <property type="entry name" value="RGS"/>
</dbReference>
<evidence type="ECO:0000256" key="1">
    <source>
        <dbReference type="ARBA" id="ARBA00022700"/>
    </source>
</evidence>
<dbReference type="Pfam" id="PF18148">
    <property type="entry name" value="RGS_DHEX"/>
    <property type="match status" value="1"/>
</dbReference>
<dbReference type="InterPro" id="IPR036388">
    <property type="entry name" value="WH-like_DNA-bd_sf"/>
</dbReference>
<dbReference type="FunFam" id="1.10.1240.60:FF:000001">
    <property type="entry name" value="Regulator of G-protein signaling 6"/>
    <property type="match status" value="1"/>
</dbReference>
<dbReference type="Gene3D" id="1.10.10.10">
    <property type="entry name" value="Winged helix-like DNA-binding domain superfamily/Winged helix DNA-binding domain"/>
    <property type="match status" value="1"/>
</dbReference>
<gene>
    <name evidence="4" type="primary">rgs7a</name>
</gene>
<dbReference type="Ensembl" id="ENSCLMT00005041857.1">
    <property type="protein sequence ID" value="ENSCLMP00005040354.1"/>
    <property type="gene ID" value="ENSCLMG00005018687.1"/>
</dbReference>
<accession>A0A8C3G7Q6</accession>
<feature type="domain" description="DEP" evidence="3">
    <location>
        <begin position="4"/>
        <end position="79"/>
    </location>
</feature>
<dbReference type="SMART" id="SM00315">
    <property type="entry name" value="RGS"/>
    <property type="match status" value="1"/>
</dbReference>
<dbReference type="AlphaFoldDB" id="A0A8C3G7Q6"/>
<dbReference type="Gene3D" id="1.10.167.10">
    <property type="entry name" value="Regulator of G-protein Signalling 4, domain 2"/>
    <property type="match status" value="1"/>
</dbReference>
<evidence type="ECO:0000313" key="4">
    <source>
        <dbReference type="Ensembl" id="ENSCLMP00005040354.1"/>
    </source>
</evidence>
<dbReference type="CDD" id="cd08738">
    <property type="entry name" value="RGS_RGS7"/>
    <property type="match status" value="1"/>
</dbReference>
<keyword evidence="5" id="KW-1185">Reference proteome</keyword>
<dbReference type="FunFam" id="1.10.167.10:FF:000001">
    <property type="entry name" value="Putative regulator of g-protein signaling 12"/>
    <property type="match status" value="1"/>
</dbReference>
<keyword evidence="1" id="KW-0734">Signal transduction inhibitor</keyword>
<dbReference type="SUPFAM" id="SSF46785">
    <property type="entry name" value="Winged helix' DNA-binding domain"/>
    <property type="match status" value="1"/>
</dbReference>
<dbReference type="PANTHER" id="PTHR45746:SF7">
    <property type="entry name" value="REGULATOR OF G-PROTEIN SIGNALING 7"/>
    <property type="match status" value="1"/>
</dbReference>
<dbReference type="GO" id="GO:0005886">
    <property type="term" value="C:plasma membrane"/>
    <property type="evidence" value="ECO:0007669"/>
    <property type="project" value="TreeGrafter"/>
</dbReference>
<dbReference type="GO" id="GO:0005096">
    <property type="term" value="F:GTPase activator activity"/>
    <property type="evidence" value="ECO:0007669"/>
    <property type="project" value="TreeGrafter"/>
</dbReference>
<dbReference type="Pfam" id="PF00610">
    <property type="entry name" value="DEP"/>
    <property type="match status" value="1"/>
</dbReference>
<name>A0A8C3G7Q6_CYCLU</name>
<dbReference type="InterPro" id="IPR036390">
    <property type="entry name" value="WH_DNA-bd_sf"/>
</dbReference>
<reference evidence="4" key="2">
    <citation type="submission" date="2025-09" db="UniProtKB">
        <authorList>
            <consortium name="Ensembl"/>
        </authorList>
    </citation>
    <scope>IDENTIFICATION</scope>
</reference>
<sequence>MQDEKNGIPIRTVKSFLTKIPSVFSGSEIVQWMIKNLDIEDQVEALHLGTLMAAHGYFFPISDHVLTLKDDGTFYRFQTPYFWPSNCWEPENTDYAVYLCKRTMQNKARLELADYEAESLARLQRAFARKWEFIFMQAEAQAKVDKKRDKIERKILDSQERAFWDVHRPVPGCVNTTEVDIKKSSRMKNPHKTRKVRLMHANCSLLWFQISFWQLQLDRHRLKMSKVAESKEPGQQRVKRWAFGIDEVLKDPVGREQFLKFLESEFSSENLRFWLAVQELKKRPIREVPTRVQEIWQEFLAPGAPSAINVDSKSYGKTTQNVKDPGRYAFEDAQEHIYKLMKSDSYSRFIRSSAYQELLQAKKKVNKKHDSKHWMKNSV</sequence>
<dbReference type="InterPro" id="IPR044926">
    <property type="entry name" value="RGS_subdomain_2"/>
</dbReference>
<dbReference type="PRINTS" id="PR01301">
    <property type="entry name" value="RGSPROTEIN"/>
</dbReference>
<dbReference type="InterPro" id="IPR047016">
    <property type="entry name" value="RGS6/7/9/11"/>
</dbReference>
<dbReference type="GO" id="GO:0035556">
    <property type="term" value="P:intracellular signal transduction"/>
    <property type="evidence" value="ECO:0007669"/>
    <property type="project" value="InterPro"/>
</dbReference>
<dbReference type="GeneTree" id="ENSGT00940000156661"/>
<evidence type="ECO:0000259" key="3">
    <source>
        <dbReference type="PROSITE" id="PS50186"/>
    </source>
</evidence>
<dbReference type="GO" id="GO:0005737">
    <property type="term" value="C:cytoplasm"/>
    <property type="evidence" value="ECO:0007669"/>
    <property type="project" value="TreeGrafter"/>
</dbReference>
<dbReference type="InterPro" id="IPR040759">
    <property type="entry name" value="RGS_DHEX"/>
</dbReference>
<dbReference type="InterPro" id="IPR000591">
    <property type="entry name" value="DEP_dom"/>
</dbReference>
<feature type="domain" description="RGS" evidence="2">
    <location>
        <begin position="244"/>
        <end position="359"/>
    </location>
</feature>
<dbReference type="CDD" id="cd04450">
    <property type="entry name" value="DEP_RGS7-like"/>
    <property type="match status" value="1"/>
</dbReference>
<dbReference type="SUPFAM" id="SSF48097">
    <property type="entry name" value="Regulator of G-protein signaling, RGS"/>
    <property type="match status" value="1"/>
</dbReference>
<dbReference type="SMART" id="SM00049">
    <property type="entry name" value="DEP"/>
    <property type="match status" value="1"/>
</dbReference>
<dbReference type="InterPro" id="IPR036305">
    <property type="entry name" value="RGS_sf"/>
</dbReference>